<accession>A0AAN9BHE2</accession>
<proteinExistence type="predicted"/>
<name>A0AAN9BHE2_9CAEN</name>
<evidence type="ECO:0000313" key="1">
    <source>
        <dbReference type="EMBL" id="KAK7105477.1"/>
    </source>
</evidence>
<dbReference type="Proteomes" id="UP001374579">
    <property type="component" value="Unassembled WGS sequence"/>
</dbReference>
<dbReference type="AlphaFoldDB" id="A0AAN9BHE2"/>
<gene>
    <name evidence="1" type="ORF">V1264_016848</name>
</gene>
<protein>
    <submittedName>
        <fullName evidence="1">Uncharacterized protein</fullName>
    </submittedName>
</protein>
<organism evidence="1 2">
    <name type="scientific">Littorina saxatilis</name>
    <dbReference type="NCBI Taxonomy" id="31220"/>
    <lineage>
        <taxon>Eukaryota</taxon>
        <taxon>Metazoa</taxon>
        <taxon>Spiralia</taxon>
        <taxon>Lophotrochozoa</taxon>
        <taxon>Mollusca</taxon>
        <taxon>Gastropoda</taxon>
        <taxon>Caenogastropoda</taxon>
        <taxon>Littorinimorpha</taxon>
        <taxon>Littorinoidea</taxon>
        <taxon>Littorinidae</taxon>
        <taxon>Littorina</taxon>
    </lineage>
</organism>
<reference evidence="1 2" key="1">
    <citation type="submission" date="2024-02" db="EMBL/GenBank/DDBJ databases">
        <title>Chromosome-scale genome assembly of the rough periwinkle Littorina saxatilis.</title>
        <authorList>
            <person name="De Jode A."/>
            <person name="Faria R."/>
            <person name="Formenti G."/>
            <person name="Sims Y."/>
            <person name="Smith T.P."/>
            <person name="Tracey A."/>
            <person name="Wood J.M.D."/>
            <person name="Zagrodzka Z.B."/>
            <person name="Johannesson K."/>
            <person name="Butlin R.K."/>
            <person name="Leder E.H."/>
        </authorList>
    </citation>
    <scope>NUCLEOTIDE SEQUENCE [LARGE SCALE GENOMIC DNA]</scope>
    <source>
        <strain evidence="1">Snail1</strain>
        <tissue evidence="1">Muscle</tissue>
    </source>
</reference>
<evidence type="ECO:0000313" key="2">
    <source>
        <dbReference type="Proteomes" id="UP001374579"/>
    </source>
</evidence>
<sequence>MTFGQRSRPIVEENTDRHSYLELLNIPTSETYYSTASATAPYYTYTPAAAAHFQDKDGYMIHVPTESPLADGENKNPN</sequence>
<dbReference type="EMBL" id="JBAMIC010000007">
    <property type="protein sequence ID" value="KAK7105477.1"/>
    <property type="molecule type" value="Genomic_DNA"/>
</dbReference>
<comment type="caution">
    <text evidence="1">The sequence shown here is derived from an EMBL/GenBank/DDBJ whole genome shotgun (WGS) entry which is preliminary data.</text>
</comment>
<keyword evidence="2" id="KW-1185">Reference proteome</keyword>